<name>A0AAD4R225_9BILA</name>
<feature type="compositionally biased region" description="Polar residues" evidence="1">
    <location>
        <begin position="226"/>
        <end position="241"/>
    </location>
</feature>
<feature type="compositionally biased region" description="Polar residues" evidence="1">
    <location>
        <begin position="265"/>
        <end position="283"/>
    </location>
</feature>
<comment type="caution">
    <text evidence="3">The sequence shown here is derived from an EMBL/GenBank/DDBJ whole genome shotgun (WGS) entry which is preliminary data.</text>
</comment>
<dbReference type="SUPFAM" id="SSF88697">
    <property type="entry name" value="PUA domain-like"/>
    <property type="match status" value="1"/>
</dbReference>
<feature type="compositionally biased region" description="Basic and acidic residues" evidence="1">
    <location>
        <begin position="379"/>
        <end position="398"/>
    </location>
</feature>
<reference evidence="3" key="1">
    <citation type="submission" date="2022-01" db="EMBL/GenBank/DDBJ databases">
        <title>Genome Sequence Resource for Two Populations of Ditylenchus destructor, the Migratory Endoparasitic Phytonematode.</title>
        <authorList>
            <person name="Zhang H."/>
            <person name="Lin R."/>
            <person name="Xie B."/>
        </authorList>
    </citation>
    <scope>NUCLEOTIDE SEQUENCE</scope>
    <source>
        <strain evidence="3">BazhouSP</strain>
    </source>
</reference>
<proteinExistence type="predicted"/>
<feature type="region of interest" description="Disordered" evidence="1">
    <location>
        <begin position="304"/>
        <end position="449"/>
    </location>
</feature>
<feature type="domain" description="ASCH" evidence="2">
    <location>
        <begin position="9"/>
        <end position="114"/>
    </location>
</feature>
<feature type="compositionally biased region" description="Polar residues" evidence="1">
    <location>
        <begin position="181"/>
        <end position="215"/>
    </location>
</feature>
<protein>
    <recommendedName>
        <fullName evidence="2">ASCH domain-containing protein</fullName>
    </recommendedName>
</protein>
<dbReference type="Proteomes" id="UP001201812">
    <property type="component" value="Unassembled WGS sequence"/>
</dbReference>
<organism evidence="3 4">
    <name type="scientific">Ditylenchus destructor</name>
    <dbReference type="NCBI Taxonomy" id="166010"/>
    <lineage>
        <taxon>Eukaryota</taxon>
        <taxon>Metazoa</taxon>
        <taxon>Ecdysozoa</taxon>
        <taxon>Nematoda</taxon>
        <taxon>Chromadorea</taxon>
        <taxon>Rhabditida</taxon>
        <taxon>Tylenchina</taxon>
        <taxon>Tylenchomorpha</taxon>
        <taxon>Sphaerularioidea</taxon>
        <taxon>Anguinidae</taxon>
        <taxon>Anguininae</taxon>
        <taxon>Ditylenchus</taxon>
    </lineage>
</organism>
<dbReference type="AlphaFoldDB" id="A0AAD4R225"/>
<dbReference type="InterPro" id="IPR007374">
    <property type="entry name" value="ASCH_domain"/>
</dbReference>
<dbReference type="EMBL" id="JAKKPZ010000068">
    <property type="protein sequence ID" value="KAI1704413.1"/>
    <property type="molecule type" value="Genomic_DNA"/>
</dbReference>
<sequence>MDSPREKSLKIRKEYLDLIREGKKTVEGRIGKPEYRDIQKGDRLKFYVEESPEDDVICEVEGVQSFSSFGEMLKAIGYLKCLPLHSSFDSALETYLSFPGYEKGVCAFQIKVLKSTKLLVRSSSLIFGLAYIDTNNDGAIRLGRRKNSVTTANTPEANYSVESNLRSINGTRAASREPASNVKSILKTTPSGSTTPRNGTLQSNGFGSSARSEPTVQPKMEVHSPSIRTRQSNVSVQSVRDQFSRSHIDRPQTSVKSEPRRSINPHANHNSGPRPSNMNETATDQYTQETEDIVNAILSTQSAYEQRRNNVSDEPIPPLTKKSRGNSSMREQDCTIRGRSTEKGFSKNTSDTGKSRRDPSADRIPTATKRGRTPLIDRANPHPARDKSSDRAIPRTVRDASINRQLPQKQTHAQQPGRAPSKNREIPSTSAKRTTPEPPNNCIPGTSRDIYKQPRSKYIAPVRLPLLQETRDKLAEQEDVLHAIVKRIETLNSKLNDHALISGLDPDIQGDIVSSKIEGKFN</sequence>
<evidence type="ECO:0000256" key="1">
    <source>
        <dbReference type="SAM" id="MobiDB-lite"/>
    </source>
</evidence>
<dbReference type="InterPro" id="IPR015947">
    <property type="entry name" value="PUA-like_sf"/>
</dbReference>
<gene>
    <name evidence="3" type="ORF">DdX_14280</name>
</gene>
<evidence type="ECO:0000259" key="2">
    <source>
        <dbReference type="SMART" id="SM01022"/>
    </source>
</evidence>
<keyword evidence="4" id="KW-1185">Reference proteome</keyword>
<dbReference type="Pfam" id="PF04266">
    <property type="entry name" value="ASCH"/>
    <property type="match status" value="1"/>
</dbReference>
<feature type="compositionally biased region" description="Basic and acidic residues" evidence="1">
    <location>
        <begin position="330"/>
        <end position="345"/>
    </location>
</feature>
<accession>A0AAD4R225</accession>
<dbReference type="SMART" id="SM01022">
    <property type="entry name" value="ASCH"/>
    <property type="match status" value="1"/>
</dbReference>
<evidence type="ECO:0000313" key="4">
    <source>
        <dbReference type="Proteomes" id="UP001201812"/>
    </source>
</evidence>
<feature type="compositionally biased region" description="Polar residues" evidence="1">
    <location>
        <begin position="402"/>
        <end position="414"/>
    </location>
</feature>
<evidence type="ECO:0000313" key="3">
    <source>
        <dbReference type="EMBL" id="KAI1704413.1"/>
    </source>
</evidence>
<dbReference type="Gene3D" id="2.30.130.30">
    <property type="entry name" value="Hypothetical protein"/>
    <property type="match status" value="1"/>
</dbReference>
<feature type="region of interest" description="Disordered" evidence="1">
    <location>
        <begin position="171"/>
        <end position="283"/>
    </location>
</feature>